<dbReference type="EMBL" id="JACENC010000275">
    <property type="protein sequence ID" value="MBA4454695.1"/>
    <property type="molecule type" value="Genomic_DNA"/>
</dbReference>
<proteinExistence type="predicted"/>
<protein>
    <submittedName>
        <fullName evidence="1">Uncharacterized protein</fullName>
    </submittedName>
</protein>
<dbReference type="Proteomes" id="UP000526786">
    <property type="component" value="Unassembled WGS sequence"/>
</dbReference>
<reference evidence="1 2" key="1">
    <citation type="journal article" date="2020" name="Appl. Environ. Microbiol.">
        <title>Genomic Characteristics of a Novel Species of Ammonia-Oxidizing Archaea from the Jiulong River Estuary.</title>
        <authorList>
            <person name="Zou D."/>
            <person name="Wan R."/>
            <person name="Han L."/>
            <person name="Xu M.N."/>
            <person name="Liu Y."/>
            <person name="Liu H."/>
            <person name="Kao S.J."/>
            <person name="Li M."/>
        </authorList>
    </citation>
    <scope>NUCLEOTIDE SEQUENCE [LARGE SCALE GENOMIC DNA]</scope>
    <source>
        <strain evidence="1">W2bin3</strain>
    </source>
</reference>
<sequence>FQNKRDVICKEKNISINVPSRGLVSLMQKGIIRKEGRIYSIHFRLIPYMRLRATCDYATAIHEVRLK</sequence>
<organism evidence="1 2">
    <name type="scientific">Candidatus Nitrosomaritimum aestuariumsis</name>
    <dbReference type="NCBI Taxonomy" id="3342354"/>
    <lineage>
        <taxon>Archaea</taxon>
        <taxon>Nitrososphaerota</taxon>
        <taxon>Nitrososphaeria</taxon>
        <taxon>Nitrosopumilales</taxon>
        <taxon>Nitrosopumilaceae</taxon>
        <taxon>Candidatus Nitrosomaritimum</taxon>
    </lineage>
</organism>
<accession>A0AC60W4J6</accession>
<comment type="caution">
    <text evidence="1">The sequence shown here is derived from an EMBL/GenBank/DDBJ whole genome shotgun (WGS) entry which is preliminary data.</text>
</comment>
<evidence type="ECO:0000313" key="1">
    <source>
        <dbReference type="EMBL" id="MBA4454695.1"/>
    </source>
</evidence>
<feature type="non-terminal residue" evidence="1">
    <location>
        <position position="1"/>
    </location>
</feature>
<evidence type="ECO:0000313" key="2">
    <source>
        <dbReference type="Proteomes" id="UP000526786"/>
    </source>
</evidence>
<gene>
    <name evidence="1" type="ORF">H2B05_07135</name>
</gene>
<name>A0AC60W4J6_9ARCH</name>